<organism evidence="2 3">
    <name type="scientific">Roseivivax halodurans JCM 10272</name>
    <dbReference type="NCBI Taxonomy" id="1449350"/>
    <lineage>
        <taxon>Bacteria</taxon>
        <taxon>Pseudomonadati</taxon>
        <taxon>Pseudomonadota</taxon>
        <taxon>Alphaproteobacteria</taxon>
        <taxon>Rhodobacterales</taxon>
        <taxon>Roseobacteraceae</taxon>
        <taxon>Roseivivax</taxon>
    </lineage>
</organism>
<dbReference type="Pfam" id="PF07812">
    <property type="entry name" value="TfuA"/>
    <property type="match status" value="1"/>
</dbReference>
<reference evidence="2 3" key="1">
    <citation type="submission" date="2014-01" db="EMBL/GenBank/DDBJ databases">
        <title>Roseivivax halodurans JCM 10272 Genome Sequencing.</title>
        <authorList>
            <person name="Lai Q."/>
            <person name="Li G."/>
            <person name="Shao Z."/>
        </authorList>
    </citation>
    <scope>NUCLEOTIDE SEQUENCE [LARGE SCALE GENOMIC DNA]</scope>
    <source>
        <strain evidence="2 3">JCM 10272</strain>
    </source>
</reference>
<dbReference type="AlphaFoldDB" id="X7EAT6"/>
<dbReference type="EMBL" id="JALZ01000043">
    <property type="protein sequence ID" value="ETX12960.1"/>
    <property type="molecule type" value="Genomic_DNA"/>
</dbReference>
<evidence type="ECO:0000313" key="2">
    <source>
        <dbReference type="EMBL" id="ETX12960.1"/>
    </source>
</evidence>
<sequence>MTGPILIFLGPTLAVDAARPHLDATYLPPCRMGDVFRALETHRPRAIGIVDGYFEATPAVWHKEILYALSQGVAVFGASSMGALRAAELHPFGMEGVGAIFEDFAHGDLTDDDEVAVAHAEAAAGYALASDPMVNLRRGLDLAKGASVIAEDDRTRIVAAMKALPYPQRSWQAVWAGAGDLARDRLRALRDFVEATDCDLKAQDARALLDRIAEWDGAGRAAPKADHFDFEPTLFWEELVRLNRPEEATGGDGGQRLLDHVRVSPGREAALSGALLHHLVTDAVRRLGVTVPDDRVVLARFRRKRGLTSPAALGTWMADNRIDQAGCLDLARYEAQVRALLQRTMPSLGPDVAATLRVAGTYPAAEAGARRTETHLARAGIDDPGPDHVDALEPVLADYQRRTGPVHTDLDTHAAELGFGSTRHFLRALIGAHLAAESEEADDDTPARQQA</sequence>
<dbReference type="eggNOG" id="COG3482">
    <property type="taxonomic scope" value="Bacteria"/>
</dbReference>
<dbReference type="RefSeq" id="WP_157577959.1">
    <property type="nucleotide sequence ID" value="NZ_JALZ01000043.1"/>
</dbReference>
<accession>X7EAT6</accession>
<dbReference type="STRING" id="1449350.OCH239_15185"/>
<dbReference type="PATRIC" id="fig|1449350.3.peg.3876"/>
<dbReference type="OrthoDB" id="118811at2"/>
<dbReference type="InterPro" id="IPR012924">
    <property type="entry name" value="TfuA_core"/>
</dbReference>
<keyword evidence="3" id="KW-1185">Reference proteome</keyword>
<name>X7EAT6_9RHOB</name>
<evidence type="ECO:0000313" key="3">
    <source>
        <dbReference type="Proteomes" id="UP000022447"/>
    </source>
</evidence>
<proteinExistence type="predicted"/>
<evidence type="ECO:0000259" key="1">
    <source>
        <dbReference type="Pfam" id="PF07812"/>
    </source>
</evidence>
<gene>
    <name evidence="2" type="ORF">OCH239_15185</name>
</gene>
<comment type="caution">
    <text evidence="2">The sequence shown here is derived from an EMBL/GenBank/DDBJ whole genome shotgun (WGS) entry which is preliminary data.</text>
</comment>
<feature type="domain" description="TfuA-like core" evidence="1">
    <location>
        <begin position="51"/>
        <end position="170"/>
    </location>
</feature>
<protein>
    <recommendedName>
        <fullName evidence="1">TfuA-like core domain-containing protein</fullName>
    </recommendedName>
</protein>
<dbReference type="Proteomes" id="UP000022447">
    <property type="component" value="Unassembled WGS sequence"/>
</dbReference>